<sequence>MALLVLLSTVSWTVDKHLCMGKVVDVAFFANAKTCGMEVDSNSMDAEFEKSCCDEVSFTMQGQEDLKTSFFDLDLKQQVFLVGFTYYYINLFQDVDTVTTSFIGHPPPLLDKDYQVLFETFLI</sequence>
<evidence type="ECO:0000313" key="1">
    <source>
        <dbReference type="EMBL" id="NAY90786.1"/>
    </source>
</evidence>
<comment type="caution">
    <text evidence="1">The sequence shown here is derived from an EMBL/GenBank/DDBJ whole genome shotgun (WGS) entry which is preliminary data.</text>
</comment>
<gene>
    <name evidence="1" type="ORF">GTQ34_02545</name>
</gene>
<name>A0A964TAV6_9FLAO</name>
<reference evidence="1" key="1">
    <citation type="submission" date="2020-01" db="EMBL/GenBank/DDBJ databases">
        <title>Muricauda ochracea sp. nov., isolated from a tidal flat of Garorim bay in Korea.</title>
        <authorList>
            <person name="Kim D."/>
            <person name="Yoo Y."/>
            <person name="Kim J.-J."/>
        </authorList>
    </citation>
    <scope>NUCLEOTIDE SEQUENCE</scope>
    <source>
        <strain evidence="1">JGD-17</strain>
    </source>
</reference>
<proteinExistence type="predicted"/>
<dbReference type="InterPro" id="IPR058060">
    <property type="entry name" value="HYC_CC_PP"/>
</dbReference>
<protein>
    <recommendedName>
        <fullName evidence="3">Secreted protein</fullName>
    </recommendedName>
</protein>
<accession>A0A964TAV6</accession>
<dbReference type="InterPro" id="IPR058512">
    <property type="entry name" value="DUF8199"/>
</dbReference>
<dbReference type="Pfam" id="PF26622">
    <property type="entry name" value="DUF8199"/>
    <property type="match status" value="1"/>
</dbReference>
<evidence type="ECO:0000313" key="2">
    <source>
        <dbReference type="Proteomes" id="UP000667650"/>
    </source>
</evidence>
<evidence type="ECO:0008006" key="3">
    <source>
        <dbReference type="Google" id="ProtNLM"/>
    </source>
</evidence>
<dbReference type="AlphaFoldDB" id="A0A964TAV6"/>
<dbReference type="Proteomes" id="UP000667650">
    <property type="component" value="Unassembled WGS sequence"/>
</dbReference>
<dbReference type="EMBL" id="JAAABI010000001">
    <property type="protein sequence ID" value="NAY90786.1"/>
    <property type="molecule type" value="Genomic_DNA"/>
</dbReference>
<keyword evidence="2" id="KW-1185">Reference proteome</keyword>
<organism evidence="1 2">
    <name type="scientific">Flagellimonas ochracea</name>
    <dbReference type="NCBI Taxonomy" id="2696472"/>
    <lineage>
        <taxon>Bacteria</taxon>
        <taxon>Pseudomonadati</taxon>
        <taxon>Bacteroidota</taxon>
        <taxon>Flavobacteriia</taxon>
        <taxon>Flavobacteriales</taxon>
        <taxon>Flavobacteriaceae</taxon>
        <taxon>Flagellimonas</taxon>
    </lineage>
</organism>
<dbReference type="NCBIfam" id="NF047658">
    <property type="entry name" value="HYC_CC_PP"/>
    <property type="match status" value="1"/>
</dbReference>